<name>A0A518DRY3_9BACT</name>
<accession>A0A518DRY3</accession>
<dbReference type="RefSeq" id="WP_145053094.1">
    <property type="nucleotide sequence ID" value="NZ_CP036433.1"/>
</dbReference>
<dbReference type="EMBL" id="CP036433">
    <property type="protein sequence ID" value="QDU94574.1"/>
    <property type="molecule type" value="Genomic_DNA"/>
</dbReference>
<sequence length="129" mass="14797">MLARYTMYRRRPADAGPLPEGIRQDTRWRTKHLLRPSQAIVEAFLAEPNEAAWTRFCKAYRALLQERFASEKQAFRDLAALATTNDVYLGCNCPTQKNPNVSHCHTVLALAFMRDHFPALDVRLPPRDA</sequence>
<organism evidence="2 3">
    <name type="scientific">Lignipirellula cremea</name>
    <dbReference type="NCBI Taxonomy" id="2528010"/>
    <lineage>
        <taxon>Bacteria</taxon>
        <taxon>Pseudomonadati</taxon>
        <taxon>Planctomycetota</taxon>
        <taxon>Planctomycetia</taxon>
        <taxon>Pirellulales</taxon>
        <taxon>Pirellulaceae</taxon>
        <taxon>Lignipirellula</taxon>
    </lineage>
</organism>
<evidence type="ECO:0000313" key="2">
    <source>
        <dbReference type="EMBL" id="QDU94574.1"/>
    </source>
</evidence>
<dbReference type="Pfam" id="PF22751">
    <property type="entry name" value="DUF488-N3a"/>
    <property type="match status" value="1"/>
</dbReference>
<evidence type="ECO:0000259" key="1">
    <source>
        <dbReference type="Pfam" id="PF22751"/>
    </source>
</evidence>
<keyword evidence="3" id="KW-1185">Reference proteome</keyword>
<protein>
    <recommendedName>
        <fullName evidence="1">DUF488 domain-containing protein</fullName>
    </recommendedName>
</protein>
<gene>
    <name evidence="2" type="ORF">Pla8534_23660</name>
</gene>
<dbReference type="KEGG" id="lcre:Pla8534_23660"/>
<dbReference type="AlphaFoldDB" id="A0A518DRY3"/>
<dbReference type="InterPro" id="IPR054495">
    <property type="entry name" value="DUF488-N3a"/>
</dbReference>
<proteinExistence type="predicted"/>
<dbReference type="Proteomes" id="UP000317648">
    <property type="component" value="Chromosome"/>
</dbReference>
<reference evidence="2 3" key="1">
    <citation type="submission" date="2019-02" db="EMBL/GenBank/DDBJ databases">
        <title>Deep-cultivation of Planctomycetes and their phenomic and genomic characterization uncovers novel biology.</title>
        <authorList>
            <person name="Wiegand S."/>
            <person name="Jogler M."/>
            <person name="Boedeker C."/>
            <person name="Pinto D."/>
            <person name="Vollmers J."/>
            <person name="Rivas-Marin E."/>
            <person name="Kohn T."/>
            <person name="Peeters S.H."/>
            <person name="Heuer A."/>
            <person name="Rast P."/>
            <person name="Oberbeckmann S."/>
            <person name="Bunk B."/>
            <person name="Jeske O."/>
            <person name="Meyerdierks A."/>
            <person name="Storesund J.E."/>
            <person name="Kallscheuer N."/>
            <person name="Luecker S."/>
            <person name="Lage O.M."/>
            <person name="Pohl T."/>
            <person name="Merkel B.J."/>
            <person name="Hornburger P."/>
            <person name="Mueller R.-W."/>
            <person name="Bruemmer F."/>
            <person name="Labrenz M."/>
            <person name="Spormann A.M."/>
            <person name="Op den Camp H."/>
            <person name="Overmann J."/>
            <person name="Amann R."/>
            <person name="Jetten M.S.M."/>
            <person name="Mascher T."/>
            <person name="Medema M.H."/>
            <person name="Devos D.P."/>
            <person name="Kaster A.-K."/>
            <person name="Ovreas L."/>
            <person name="Rohde M."/>
            <person name="Galperin M.Y."/>
            <person name="Jogler C."/>
        </authorList>
    </citation>
    <scope>NUCLEOTIDE SEQUENCE [LARGE SCALE GENOMIC DNA]</scope>
    <source>
        <strain evidence="2 3">Pla85_3_4</strain>
    </source>
</reference>
<feature type="domain" description="DUF488" evidence="1">
    <location>
        <begin position="19"/>
        <end position="113"/>
    </location>
</feature>
<dbReference type="OrthoDB" id="279769at2"/>
<evidence type="ECO:0000313" key="3">
    <source>
        <dbReference type="Proteomes" id="UP000317648"/>
    </source>
</evidence>